<evidence type="ECO:0000256" key="6">
    <source>
        <dbReference type="ARBA" id="ARBA00022670"/>
    </source>
</evidence>
<dbReference type="GO" id="GO:0006508">
    <property type="term" value="P:proteolysis"/>
    <property type="evidence" value="ECO:0007669"/>
    <property type="project" value="UniProtKB-KW"/>
</dbReference>
<keyword evidence="6" id="KW-0645">Protease</keyword>
<evidence type="ECO:0000256" key="7">
    <source>
        <dbReference type="ARBA" id="ARBA00022723"/>
    </source>
</evidence>
<keyword evidence="8 10" id="KW-0378">Hydrolase</keyword>
<dbReference type="EC" id="3.4.11.-" evidence="10"/>
<dbReference type="AlphaFoldDB" id="A0A644TYX7"/>
<organism evidence="10">
    <name type="scientific">bioreactor metagenome</name>
    <dbReference type="NCBI Taxonomy" id="1076179"/>
    <lineage>
        <taxon>unclassified sequences</taxon>
        <taxon>metagenomes</taxon>
        <taxon>ecological metagenomes</taxon>
    </lineage>
</organism>
<evidence type="ECO:0000256" key="4">
    <source>
        <dbReference type="ARBA" id="ARBA00008236"/>
    </source>
</evidence>
<dbReference type="Gene3D" id="3.40.1830.10">
    <property type="entry name" value="Thermophilic metalloprotease (M29)"/>
    <property type="match status" value="1"/>
</dbReference>
<comment type="similarity">
    <text evidence="4">Belongs to the peptidase M29 family.</text>
</comment>
<evidence type="ECO:0000256" key="9">
    <source>
        <dbReference type="ARBA" id="ARBA00023049"/>
    </source>
</evidence>
<dbReference type="SUPFAM" id="SSF144052">
    <property type="entry name" value="Thermophilic metalloprotease-like"/>
    <property type="match status" value="1"/>
</dbReference>
<reference evidence="10" key="1">
    <citation type="submission" date="2019-08" db="EMBL/GenBank/DDBJ databases">
        <authorList>
            <person name="Kucharzyk K."/>
            <person name="Murdoch R.W."/>
            <person name="Higgins S."/>
            <person name="Loffler F."/>
        </authorList>
    </citation>
    <scope>NUCLEOTIDE SEQUENCE</scope>
</reference>
<evidence type="ECO:0000256" key="8">
    <source>
        <dbReference type="ARBA" id="ARBA00022801"/>
    </source>
</evidence>
<comment type="cofactor">
    <cofactor evidence="2">
        <name>Mg(2+)</name>
        <dbReference type="ChEBI" id="CHEBI:18420"/>
    </cofactor>
</comment>
<dbReference type="GO" id="GO:0008237">
    <property type="term" value="F:metallopeptidase activity"/>
    <property type="evidence" value="ECO:0007669"/>
    <property type="project" value="UniProtKB-KW"/>
</dbReference>
<comment type="cofactor">
    <cofactor evidence="1">
        <name>Co(2+)</name>
        <dbReference type="ChEBI" id="CHEBI:48828"/>
    </cofactor>
</comment>
<accession>A0A644TYX7</accession>
<dbReference type="GO" id="GO:0046872">
    <property type="term" value="F:metal ion binding"/>
    <property type="evidence" value="ECO:0007669"/>
    <property type="project" value="UniProtKB-KW"/>
</dbReference>
<dbReference type="PANTHER" id="PTHR34448:SF1">
    <property type="entry name" value="BLL6088 PROTEIN"/>
    <property type="match status" value="1"/>
</dbReference>
<evidence type="ECO:0000256" key="3">
    <source>
        <dbReference type="ARBA" id="ARBA00001947"/>
    </source>
</evidence>
<proteinExistence type="inferred from homology"/>
<dbReference type="PANTHER" id="PTHR34448">
    <property type="entry name" value="AMINOPEPTIDASE"/>
    <property type="match status" value="1"/>
</dbReference>
<gene>
    <name evidence="10" type="ORF">SDC9_16603</name>
</gene>
<comment type="caution">
    <text evidence="10">The sequence shown here is derived from an EMBL/GenBank/DDBJ whole genome shotgun (WGS) entry which is preliminary data.</text>
</comment>
<sequence length="371" mass="42029">MTDPRLEKLADILVNYSVKVQKGEKVLVQNNNSEPEFVKALVRAIHGAGGLAFIDLKDRAIDRELYRGGSEEQFALQARFELERMRAMDVYIGFTSLRNSFAWKDIPPDKMDLYNRYIWKKVHIEERVPNTKWVVLRFPSAAMAQNAGMSEEAFEDFYFDVCTMDYAKMSKAMDSLVGLMRRSDRVRIAGPDTDLRFSIKGMPAIKCDGSMNIPDGEVYTAPLRGSVEGFVRYNAPSEKDGFKFENVRLEFRKGKIISASANDSGRINSMLDIDEGARYLGEFALGLNPFITRPLLDTLFDEKIAGSVHITPGNSYDDCFNGNRSSLHWDLVLMQDAVSGGGEIWFDDRLVRKDGRFVLPELEGLNPENLR</sequence>
<dbReference type="EMBL" id="VSSQ01000055">
    <property type="protein sequence ID" value="MPL70841.1"/>
    <property type="molecule type" value="Genomic_DNA"/>
</dbReference>
<dbReference type="InterPro" id="IPR000787">
    <property type="entry name" value="Peptidase_M29"/>
</dbReference>
<comment type="cofactor">
    <cofactor evidence="3">
        <name>Zn(2+)</name>
        <dbReference type="ChEBI" id="CHEBI:29105"/>
    </cofactor>
</comment>
<evidence type="ECO:0000313" key="10">
    <source>
        <dbReference type="EMBL" id="MPL70841.1"/>
    </source>
</evidence>
<dbReference type="InterPro" id="IPR052170">
    <property type="entry name" value="M29_Exopeptidase"/>
</dbReference>
<dbReference type="InterPro" id="IPR035097">
    <property type="entry name" value="M29_N-terminal"/>
</dbReference>
<evidence type="ECO:0000256" key="5">
    <source>
        <dbReference type="ARBA" id="ARBA00022438"/>
    </source>
</evidence>
<evidence type="ECO:0000256" key="2">
    <source>
        <dbReference type="ARBA" id="ARBA00001946"/>
    </source>
</evidence>
<keyword evidence="5 10" id="KW-0031">Aminopeptidase</keyword>
<dbReference type="GO" id="GO:0004177">
    <property type="term" value="F:aminopeptidase activity"/>
    <property type="evidence" value="ECO:0007669"/>
    <property type="project" value="UniProtKB-KW"/>
</dbReference>
<keyword evidence="7" id="KW-0479">Metal-binding</keyword>
<protein>
    <submittedName>
        <fullName evidence="10">Aminopeptidase T</fullName>
        <ecNumber evidence="10">3.4.11.-</ecNumber>
    </submittedName>
</protein>
<evidence type="ECO:0000256" key="1">
    <source>
        <dbReference type="ARBA" id="ARBA00001941"/>
    </source>
</evidence>
<keyword evidence="9" id="KW-0482">Metalloprotease</keyword>
<dbReference type="Pfam" id="PF02073">
    <property type="entry name" value="Peptidase_M29"/>
    <property type="match status" value="1"/>
</dbReference>
<name>A0A644TYX7_9ZZZZ</name>